<dbReference type="GO" id="GO:0005975">
    <property type="term" value="P:carbohydrate metabolic process"/>
    <property type="evidence" value="ECO:0007669"/>
    <property type="project" value="UniProtKB-UniRule"/>
</dbReference>
<sequence>MSLSLQKFENEKTLVHTFAEQICKQLTAAIAERGAAYLVVSGGSTPLPLFRELRTHAIDWSAVTVVLADDRWVEPGSTASNARLVKEELLKDFAAAAKLVELVHDYASLKDAEQLAQQRLHGLPTFDVVILGMGQDAHTASLFPCSDSIHDVFSSHADIVALQPSTAPHARLTLTPKRLLDSRQIYIHFNGEAKFKVLQQALEATDPEQAPIGYFARQQQVPVASIYAA</sequence>
<evidence type="ECO:0000256" key="2">
    <source>
        <dbReference type="ARBA" id="ARBA00002681"/>
    </source>
</evidence>
<dbReference type="InterPro" id="IPR037171">
    <property type="entry name" value="NagB/RpiA_transferase-like"/>
</dbReference>
<evidence type="ECO:0000256" key="3">
    <source>
        <dbReference type="ARBA" id="ARBA00004961"/>
    </source>
</evidence>
<evidence type="ECO:0000313" key="9">
    <source>
        <dbReference type="EMBL" id="RUO79226.1"/>
    </source>
</evidence>
<keyword evidence="10" id="KW-1185">Reference proteome</keyword>
<comment type="catalytic activity">
    <reaction evidence="1 7">
        <text>6-phospho-D-glucono-1,5-lactone + H2O = 6-phospho-D-gluconate + H(+)</text>
        <dbReference type="Rhea" id="RHEA:12556"/>
        <dbReference type="ChEBI" id="CHEBI:15377"/>
        <dbReference type="ChEBI" id="CHEBI:15378"/>
        <dbReference type="ChEBI" id="CHEBI:57955"/>
        <dbReference type="ChEBI" id="CHEBI:58759"/>
        <dbReference type="EC" id="3.1.1.31"/>
    </reaction>
</comment>
<comment type="function">
    <text evidence="2 7">Hydrolysis of 6-phosphogluconolactone to 6-phosphogluconate.</text>
</comment>
<evidence type="ECO:0000256" key="1">
    <source>
        <dbReference type="ARBA" id="ARBA00000832"/>
    </source>
</evidence>
<dbReference type="AlphaFoldDB" id="A0A432ZMY5"/>
<dbReference type="Proteomes" id="UP000288279">
    <property type="component" value="Unassembled WGS sequence"/>
</dbReference>
<gene>
    <name evidence="7 9" type="primary">pgl</name>
    <name evidence="9" type="ORF">CWI83_01555</name>
</gene>
<dbReference type="InterPro" id="IPR006148">
    <property type="entry name" value="Glc/Gal-6P_isomerase"/>
</dbReference>
<evidence type="ECO:0000259" key="8">
    <source>
        <dbReference type="Pfam" id="PF01182"/>
    </source>
</evidence>
<evidence type="ECO:0000313" key="10">
    <source>
        <dbReference type="Proteomes" id="UP000288279"/>
    </source>
</evidence>
<dbReference type="Pfam" id="PF01182">
    <property type="entry name" value="Glucosamine_iso"/>
    <property type="match status" value="1"/>
</dbReference>
<dbReference type="InterPro" id="IPR039104">
    <property type="entry name" value="6PGL"/>
</dbReference>
<dbReference type="NCBIfam" id="TIGR01198">
    <property type="entry name" value="pgl"/>
    <property type="match status" value="1"/>
</dbReference>
<accession>A0A432ZMY5</accession>
<comment type="caution">
    <text evidence="9">The sequence shown here is derived from an EMBL/GenBank/DDBJ whole genome shotgun (WGS) entry which is preliminary data.</text>
</comment>
<dbReference type="RefSeq" id="WP_126824773.1">
    <property type="nucleotide sequence ID" value="NZ_PIQG01000001.1"/>
</dbReference>
<dbReference type="OrthoDB" id="9810967at2"/>
<dbReference type="Gene3D" id="3.40.50.1360">
    <property type="match status" value="1"/>
</dbReference>
<dbReference type="GO" id="GO:0006098">
    <property type="term" value="P:pentose-phosphate shunt"/>
    <property type="evidence" value="ECO:0007669"/>
    <property type="project" value="UniProtKB-UniPathway"/>
</dbReference>
<evidence type="ECO:0000256" key="4">
    <source>
        <dbReference type="ARBA" id="ARBA00010662"/>
    </source>
</evidence>
<dbReference type="SUPFAM" id="SSF100950">
    <property type="entry name" value="NagB/RpiA/CoA transferase-like"/>
    <property type="match status" value="1"/>
</dbReference>
<dbReference type="CDD" id="cd01400">
    <property type="entry name" value="6PGL"/>
    <property type="match status" value="1"/>
</dbReference>
<dbReference type="EMBL" id="PIQG01000001">
    <property type="protein sequence ID" value="RUO79226.1"/>
    <property type="molecule type" value="Genomic_DNA"/>
</dbReference>
<evidence type="ECO:0000256" key="5">
    <source>
        <dbReference type="ARBA" id="ARBA00013198"/>
    </source>
</evidence>
<name>A0A432ZMY5_9GAMM</name>
<comment type="pathway">
    <text evidence="3 7">Carbohydrate degradation; pentose phosphate pathway; D-ribulose 5-phosphate from D-glucose 6-phosphate (oxidative stage): step 2/3.</text>
</comment>
<dbReference type="PANTHER" id="PTHR11054:SF0">
    <property type="entry name" value="6-PHOSPHOGLUCONOLACTONASE"/>
    <property type="match status" value="1"/>
</dbReference>
<dbReference type="UniPathway" id="UPA00115">
    <property type="reaction ID" value="UER00409"/>
</dbReference>
<dbReference type="InterPro" id="IPR005900">
    <property type="entry name" value="6-phosphogluconolactonase_DevB"/>
</dbReference>
<evidence type="ECO:0000256" key="7">
    <source>
        <dbReference type="RuleBase" id="RU365095"/>
    </source>
</evidence>
<feature type="domain" description="Glucosamine/galactosamine-6-phosphate isomerase" evidence="8">
    <location>
        <begin position="10"/>
        <end position="218"/>
    </location>
</feature>
<dbReference type="EC" id="3.1.1.31" evidence="5 7"/>
<reference evidence="9 10" key="1">
    <citation type="journal article" date="2011" name="Front. Microbiol.">
        <title>Genomic signatures of strain selection and enhancement in Bacillus atrophaeus var. globigii, a historical biowarfare simulant.</title>
        <authorList>
            <person name="Gibbons H.S."/>
            <person name="Broomall S.M."/>
            <person name="McNew L.A."/>
            <person name="Daligault H."/>
            <person name="Chapman C."/>
            <person name="Bruce D."/>
            <person name="Karavis M."/>
            <person name="Krepps M."/>
            <person name="McGregor P.A."/>
            <person name="Hong C."/>
            <person name="Park K.H."/>
            <person name="Akmal A."/>
            <person name="Feldman A."/>
            <person name="Lin J.S."/>
            <person name="Chang W.E."/>
            <person name="Higgs B.W."/>
            <person name="Demirev P."/>
            <person name="Lindquist J."/>
            <person name="Liem A."/>
            <person name="Fochler E."/>
            <person name="Read T.D."/>
            <person name="Tapia R."/>
            <person name="Johnson S."/>
            <person name="Bishop-Lilly K.A."/>
            <person name="Detter C."/>
            <person name="Han C."/>
            <person name="Sozhamannan S."/>
            <person name="Rosenzweig C.N."/>
            <person name="Skowronski E.W."/>
        </authorList>
    </citation>
    <scope>NUCLEOTIDE SEQUENCE [LARGE SCALE GENOMIC DNA]</scope>
    <source>
        <strain evidence="9 10">PIT1</strain>
    </source>
</reference>
<keyword evidence="7" id="KW-0378">Hydrolase</keyword>
<protein>
    <recommendedName>
        <fullName evidence="6 7">6-phosphogluconolactonase</fullName>
        <shortName evidence="7">6PGL</shortName>
        <ecNumber evidence="5 7">3.1.1.31</ecNumber>
    </recommendedName>
</protein>
<dbReference type="GO" id="GO:0017057">
    <property type="term" value="F:6-phosphogluconolactonase activity"/>
    <property type="evidence" value="ECO:0007669"/>
    <property type="project" value="UniProtKB-UniRule"/>
</dbReference>
<organism evidence="9 10">
    <name type="scientific">Pseudidiomarina taiwanensis</name>
    <dbReference type="NCBI Taxonomy" id="337250"/>
    <lineage>
        <taxon>Bacteria</taxon>
        <taxon>Pseudomonadati</taxon>
        <taxon>Pseudomonadota</taxon>
        <taxon>Gammaproteobacteria</taxon>
        <taxon>Alteromonadales</taxon>
        <taxon>Idiomarinaceae</taxon>
        <taxon>Pseudidiomarina</taxon>
    </lineage>
</organism>
<dbReference type="PANTHER" id="PTHR11054">
    <property type="entry name" value="6-PHOSPHOGLUCONOLACTONASE"/>
    <property type="match status" value="1"/>
</dbReference>
<comment type="similarity">
    <text evidence="4 7">Belongs to the glucosamine/galactosamine-6-phosphate isomerase family. 6-phosphogluconolactonase subfamily.</text>
</comment>
<proteinExistence type="inferred from homology"/>
<evidence type="ECO:0000256" key="6">
    <source>
        <dbReference type="ARBA" id="ARBA00020337"/>
    </source>
</evidence>